<dbReference type="CDD" id="cd16381">
    <property type="entry name" value="YitT_C_like_1"/>
    <property type="match status" value="1"/>
</dbReference>
<organism evidence="9 10">
    <name type="scientific">Acidilutibacter cellobiosedens</name>
    <dbReference type="NCBI Taxonomy" id="2507161"/>
    <lineage>
        <taxon>Bacteria</taxon>
        <taxon>Bacillati</taxon>
        <taxon>Bacillota</taxon>
        <taxon>Tissierellia</taxon>
        <taxon>Tissierellales</taxon>
        <taxon>Acidilutibacteraceae</taxon>
        <taxon>Acidilutibacter</taxon>
    </lineage>
</organism>
<evidence type="ECO:0000313" key="9">
    <source>
        <dbReference type="EMBL" id="QAT60837.1"/>
    </source>
</evidence>
<gene>
    <name evidence="9" type="ORF">EQM13_04195</name>
</gene>
<comment type="subcellular location">
    <subcellularLocation>
        <location evidence="1 6">Cell membrane</location>
        <topology evidence="1 6">Multi-pass membrane protein</topology>
    </subcellularLocation>
</comment>
<dbReference type="InterPro" id="IPR019264">
    <property type="entry name" value="DUF2179"/>
</dbReference>
<dbReference type="Pfam" id="PF18955">
    <property type="entry name" value="DUF5698"/>
    <property type="match status" value="1"/>
</dbReference>
<dbReference type="PANTHER" id="PTHR40060">
    <property type="entry name" value="UPF0316 PROTEIN YEBE"/>
    <property type="match status" value="1"/>
</dbReference>
<dbReference type="Pfam" id="PF10035">
    <property type="entry name" value="DUF2179"/>
    <property type="match status" value="1"/>
</dbReference>
<keyword evidence="4 6" id="KW-1133">Transmembrane helix</keyword>
<accession>A0A410QA43</accession>
<dbReference type="InterPro" id="IPR015867">
    <property type="entry name" value="N-reg_PII/ATP_PRibTrfase_C"/>
</dbReference>
<dbReference type="KEGG" id="spoa:EQM13_04195"/>
<keyword evidence="10" id="KW-1185">Reference proteome</keyword>
<feature type="transmembrane region" description="Helical" evidence="6">
    <location>
        <begin position="34"/>
        <end position="52"/>
    </location>
</feature>
<evidence type="ECO:0000256" key="4">
    <source>
        <dbReference type="ARBA" id="ARBA00022989"/>
    </source>
</evidence>
<comment type="similarity">
    <text evidence="6">Belongs to the UPF0316 family.</text>
</comment>
<dbReference type="OrthoDB" id="48231at2"/>
<dbReference type="PANTHER" id="PTHR40060:SF1">
    <property type="entry name" value="UPF0316 PROTEIN YEBE"/>
    <property type="match status" value="1"/>
</dbReference>
<dbReference type="InterPro" id="IPR022930">
    <property type="entry name" value="UPF0316"/>
</dbReference>
<dbReference type="InterPro" id="IPR044035">
    <property type="entry name" value="DUF5698"/>
</dbReference>
<proteinExistence type="inferred from homology"/>
<sequence>MSVFIGYLLIFLARVTDVSMATVRTLMVVQGRKIQAAFIGFFEVMVYVAALSKVVNGLNDPRNLIAYALGFATGNYMGILIESKIALGNLTAQIILKREDNADLIQSLRENGFGVTVLEGYGKEGMREVLHIVLKRKDLKVLENILHEHDEEAFITVNPITPIMGGYFAGSKKK</sequence>
<evidence type="ECO:0000256" key="3">
    <source>
        <dbReference type="ARBA" id="ARBA00022692"/>
    </source>
</evidence>
<evidence type="ECO:0000256" key="6">
    <source>
        <dbReference type="HAMAP-Rule" id="MF_01515"/>
    </source>
</evidence>
<reference evidence="10" key="1">
    <citation type="submission" date="2019-01" db="EMBL/GenBank/DDBJ databases">
        <title>Draft genomes of a novel of Sporanaerobacter strains.</title>
        <authorList>
            <person name="Ma S."/>
        </authorList>
    </citation>
    <scope>NUCLEOTIDE SEQUENCE [LARGE SCALE GENOMIC DNA]</scope>
    <source>
        <strain evidence="10">NJN-17</strain>
    </source>
</reference>
<evidence type="ECO:0000259" key="7">
    <source>
        <dbReference type="Pfam" id="PF10035"/>
    </source>
</evidence>
<evidence type="ECO:0000256" key="5">
    <source>
        <dbReference type="ARBA" id="ARBA00023136"/>
    </source>
</evidence>
<evidence type="ECO:0000256" key="1">
    <source>
        <dbReference type="ARBA" id="ARBA00004651"/>
    </source>
</evidence>
<evidence type="ECO:0000313" key="10">
    <source>
        <dbReference type="Proteomes" id="UP000287969"/>
    </source>
</evidence>
<evidence type="ECO:0000256" key="2">
    <source>
        <dbReference type="ARBA" id="ARBA00022475"/>
    </source>
</evidence>
<dbReference type="Proteomes" id="UP000287969">
    <property type="component" value="Chromosome"/>
</dbReference>
<feature type="domain" description="DUF2179" evidence="7">
    <location>
        <begin position="113"/>
        <end position="165"/>
    </location>
</feature>
<evidence type="ECO:0000259" key="8">
    <source>
        <dbReference type="Pfam" id="PF18955"/>
    </source>
</evidence>
<dbReference type="GO" id="GO:0005886">
    <property type="term" value="C:plasma membrane"/>
    <property type="evidence" value="ECO:0007669"/>
    <property type="project" value="UniProtKB-SubCell"/>
</dbReference>
<keyword evidence="2 6" id="KW-1003">Cell membrane</keyword>
<protein>
    <recommendedName>
        <fullName evidence="6">UPF0316 protein EQM13_04195</fullName>
    </recommendedName>
</protein>
<dbReference type="RefSeq" id="WP_071139727.1">
    <property type="nucleotide sequence ID" value="NZ_CP035282.1"/>
</dbReference>
<dbReference type="AlphaFoldDB" id="A0A410QA43"/>
<dbReference type="EMBL" id="CP035282">
    <property type="protein sequence ID" value="QAT60837.1"/>
    <property type="molecule type" value="Genomic_DNA"/>
</dbReference>
<feature type="transmembrane region" description="Helical" evidence="6">
    <location>
        <begin position="6"/>
        <end position="27"/>
    </location>
</feature>
<feature type="transmembrane region" description="Helical" evidence="6">
    <location>
        <begin position="64"/>
        <end position="81"/>
    </location>
</feature>
<feature type="domain" description="DUF5698" evidence="8">
    <location>
        <begin position="22"/>
        <end position="79"/>
    </location>
</feature>
<dbReference type="Gene3D" id="3.30.70.120">
    <property type="match status" value="1"/>
</dbReference>
<keyword evidence="5 6" id="KW-0472">Membrane</keyword>
<name>A0A410QA43_9FIRM</name>
<keyword evidence="3 6" id="KW-0812">Transmembrane</keyword>
<dbReference type="HAMAP" id="MF_01515">
    <property type="entry name" value="UPF0316"/>
    <property type="match status" value="1"/>
</dbReference>